<feature type="transmembrane region" description="Helical" evidence="4">
    <location>
        <begin position="95"/>
        <end position="116"/>
    </location>
</feature>
<evidence type="ECO:0000256" key="3">
    <source>
        <dbReference type="ARBA" id="ARBA00023163"/>
    </source>
</evidence>
<evidence type="ECO:0000259" key="5">
    <source>
        <dbReference type="PROSITE" id="PS01124"/>
    </source>
</evidence>
<dbReference type="PROSITE" id="PS00041">
    <property type="entry name" value="HTH_ARAC_FAMILY_1"/>
    <property type="match status" value="1"/>
</dbReference>
<feature type="transmembrane region" description="Helical" evidence="4">
    <location>
        <begin position="55"/>
        <end position="75"/>
    </location>
</feature>
<dbReference type="Pfam" id="PF01965">
    <property type="entry name" value="DJ-1_PfpI"/>
    <property type="match status" value="1"/>
</dbReference>
<dbReference type="PANTHER" id="PTHR43130:SF3">
    <property type="entry name" value="HTH-TYPE TRANSCRIPTIONAL REGULATOR RV1931C"/>
    <property type="match status" value="1"/>
</dbReference>
<dbReference type="InterPro" id="IPR018060">
    <property type="entry name" value="HTH_AraC"/>
</dbReference>
<protein>
    <submittedName>
        <fullName evidence="6">AraC-family transcriptional regulator</fullName>
    </submittedName>
</protein>
<dbReference type="GO" id="GO:0043565">
    <property type="term" value="F:sequence-specific DNA binding"/>
    <property type="evidence" value="ECO:0007669"/>
    <property type="project" value="InterPro"/>
</dbReference>
<evidence type="ECO:0000256" key="4">
    <source>
        <dbReference type="SAM" id="Phobius"/>
    </source>
</evidence>
<dbReference type="SUPFAM" id="SSF52317">
    <property type="entry name" value="Class I glutamine amidotransferase-like"/>
    <property type="match status" value="1"/>
</dbReference>
<evidence type="ECO:0000256" key="1">
    <source>
        <dbReference type="ARBA" id="ARBA00023015"/>
    </source>
</evidence>
<gene>
    <name evidence="6" type="ORF">SM39_2508</name>
</gene>
<dbReference type="KEGG" id="smar:SM39_2508"/>
<dbReference type="InterPro" id="IPR009057">
    <property type="entry name" value="Homeodomain-like_sf"/>
</dbReference>
<keyword evidence="4" id="KW-1133">Transmembrane helix</keyword>
<keyword evidence="4" id="KW-0812">Transmembrane</keyword>
<dbReference type="Gene3D" id="3.40.50.880">
    <property type="match status" value="1"/>
</dbReference>
<dbReference type="GO" id="GO:0003700">
    <property type="term" value="F:DNA-binding transcription factor activity"/>
    <property type="evidence" value="ECO:0007669"/>
    <property type="project" value="InterPro"/>
</dbReference>
<sequence length="327" mass="35793">MKIGIVVFDGIIPFHLSVPFAVFEKVLAPSGAPLCELTLCAAEPGELKTNAGFSIVVNLGLGALSGMDMVIVPSWDDPARQPEPALLDALCHAHAAGATVVGLCMGAFVLAAAGLLNHRRATTHWRWLPDFQQRYPAVLVENDVLYLDEGDVVTSAGTAAGIDCCLHLVRKRWGADMAAQAARQLVVPPHRQGGQSQYVALPVQNTRQGDNFSLALAWAMENLHQMLSLDSLAQKACMSRRSFTRRFQQTTGTRFSLWLLNQRLIAAQRLLEKSDCSVETIAEKVGFPSTTSLRRHFLKQLNTSPSRYRREFRGDSRTTGISASRVV</sequence>
<keyword evidence="3" id="KW-0804">Transcription</keyword>
<keyword evidence="2" id="KW-0238">DNA-binding</keyword>
<evidence type="ECO:0000313" key="6">
    <source>
        <dbReference type="EMBL" id="BAO34510.1"/>
    </source>
</evidence>
<evidence type="ECO:0000256" key="2">
    <source>
        <dbReference type="ARBA" id="ARBA00023125"/>
    </source>
</evidence>
<proteinExistence type="predicted"/>
<accession>A0AAT9EAB7</accession>
<dbReference type="CDD" id="cd03137">
    <property type="entry name" value="GATase1_AraC_1"/>
    <property type="match status" value="1"/>
</dbReference>
<keyword evidence="4" id="KW-0472">Membrane</keyword>
<dbReference type="GeneID" id="301146630"/>
<name>A0AAT9EAB7_SERMA</name>
<dbReference type="InterPro" id="IPR002818">
    <property type="entry name" value="DJ-1/PfpI"/>
</dbReference>
<dbReference type="PANTHER" id="PTHR43130">
    <property type="entry name" value="ARAC-FAMILY TRANSCRIPTIONAL REGULATOR"/>
    <property type="match status" value="1"/>
</dbReference>
<organism evidence="6">
    <name type="scientific">Serratia marcescens SM39</name>
    <dbReference type="NCBI Taxonomy" id="1334564"/>
    <lineage>
        <taxon>Bacteria</taxon>
        <taxon>Pseudomonadati</taxon>
        <taxon>Pseudomonadota</taxon>
        <taxon>Gammaproteobacteria</taxon>
        <taxon>Enterobacterales</taxon>
        <taxon>Yersiniaceae</taxon>
        <taxon>Serratia</taxon>
    </lineage>
</organism>
<dbReference type="InterPro" id="IPR029062">
    <property type="entry name" value="Class_I_gatase-like"/>
</dbReference>
<dbReference type="SUPFAM" id="SSF46689">
    <property type="entry name" value="Homeodomain-like"/>
    <property type="match status" value="2"/>
</dbReference>
<dbReference type="InterPro" id="IPR018062">
    <property type="entry name" value="HTH_AraC-typ_CS"/>
</dbReference>
<dbReference type="EMBL" id="AP013063">
    <property type="protein sequence ID" value="BAO34510.1"/>
    <property type="molecule type" value="Genomic_DNA"/>
</dbReference>
<dbReference type="AlphaFoldDB" id="A0AAT9EAB7"/>
<dbReference type="Pfam" id="PF12833">
    <property type="entry name" value="HTH_18"/>
    <property type="match status" value="1"/>
</dbReference>
<dbReference type="RefSeq" id="WP_052475422.1">
    <property type="nucleotide sequence ID" value="NZ_AP013063.1"/>
</dbReference>
<reference evidence="6" key="1">
    <citation type="journal article" date="2014" name="Genome Biol. Evol.">
        <title>Genome evolution and plasticity of Serratia marcescens, an important multidrug-resistant nosocomial pathogen.</title>
        <authorList>
            <person name="Iguchi A."/>
            <person name="Nagaya Y."/>
            <person name="Pradel E."/>
            <person name="Ooka T."/>
            <person name="Ogura Y."/>
            <person name="Katsura K."/>
            <person name="Kurokawa K."/>
            <person name="Oshima K."/>
            <person name="Hattori M."/>
            <person name="Parkhill J."/>
            <person name="Sebaihia M."/>
            <person name="Coulthurst S.J."/>
            <person name="Gotoh N."/>
            <person name="Thomson N.R."/>
            <person name="Ewbank J.J."/>
            <person name="Hayashi T."/>
        </authorList>
    </citation>
    <scope>NUCLEOTIDE SEQUENCE</scope>
    <source>
        <strain evidence="6">SM39</strain>
    </source>
</reference>
<dbReference type="Gene3D" id="1.10.10.60">
    <property type="entry name" value="Homeodomain-like"/>
    <property type="match status" value="1"/>
</dbReference>
<feature type="domain" description="HTH araC/xylS-type" evidence="5">
    <location>
        <begin position="213"/>
        <end position="311"/>
    </location>
</feature>
<dbReference type="InterPro" id="IPR052158">
    <property type="entry name" value="INH-QAR"/>
</dbReference>
<dbReference type="PROSITE" id="PS01124">
    <property type="entry name" value="HTH_ARAC_FAMILY_2"/>
    <property type="match status" value="1"/>
</dbReference>
<dbReference type="SMART" id="SM00342">
    <property type="entry name" value="HTH_ARAC"/>
    <property type="match status" value="1"/>
</dbReference>
<keyword evidence="1" id="KW-0805">Transcription regulation</keyword>